<reference evidence="3" key="1">
    <citation type="journal article" date="2019" name="Int. J. Syst. Evol. Microbiol.">
        <title>The Global Catalogue of Microorganisms (GCM) 10K type strain sequencing project: providing services to taxonomists for standard genome sequencing and annotation.</title>
        <authorList>
            <consortium name="The Broad Institute Genomics Platform"/>
            <consortium name="The Broad Institute Genome Sequencing Center for Infectious Disease"/>
            <person name="Wu L."/>
            <person name="Ma J."/>
        </authorList>
    </citation>
    <scope>NUCLEOTIDE SEQUENCE [LARGE SCALE GENOMIC DNA]</scope>
    <source>
        <strain evidence="3">JCM 17939</strain>
    </source>
</reference>
<keyword evidence="1" id="KW-0732">Signal</keyword>
<evidence type="ECO:0000313" key="3">
    <source>
        <dbReference type="Proteomes" id="UP001501442"/>
    </source>
</evidence>
<feature type="signal peptide" evidence="1">
    <location>
        <begin position="1"/>
        <end position="27"/>
    </location>
</feature>
<comment type="caution">
    <text evidence="2">The sequence shown here is derived from an EMBL/GenBank/DDBJ whole genome shotgun (WGS) entry which is preliminary data.</text>
</comment>
<gene>
    <name evidence="2" type="ORF">GCM10023196_093610</name>
</gene>
<evidence type="ECO:0000313" key="2">
    <source>
        <dbReference type="EMBL" id="GAA4637917.1"/>
    </source>
</evidence>
<organism evidence="2 3">
    <name type="scientific">Actinoallomurus vinaceus</name>
    <dbReference type="NCBI Taxonomy" id="1080074"/>
    <lineage>
        <taxon>Bacteria</taxon>
        <taxon>Bacillati</taxon>
        <taxon>Actinomycetota</taxon>
        <taxon>Actinomycetes</taxon>
        <taxon>Streptosporangiales</taxon>
        <taxon>Thermomonosporaceae</taxon>
        <taxon>Actinoallomurus</taxon>
    </lineage>
</organism>
<feature type="chain" id="PRO_5047516637" evidence="1">
    <location>
        <begin position="28"/>
        <end position="119"/>
    </location>
</feature>
<keyword evidence="3" id="KW-1185">Reference proteome</keyword>
<proteinExistence type="predicted"/>
<dbReference type="Proteomes" id="UP001501442">
    <property type="component" value="Unassembled WGS sequence"/>
</dbReference>
<dbReference type="RefSeq" id="WP_345441147.1">
    <property type="nucleotide sequence ID" value="NZ_BAABHK010000021.1"/>
</dbReference>
<accession>A0ABP8UR77</accession>
<protein>
    <submittedName>
        <fullName evidence="2">Uncharacterized protein</fullName>
    </submittedName>
</protein>
<sequence length="119" mass="12610">MNARIKAALVVATAATAVGGLALPAGAGTYQAATVHGSFSCGKGSKQTLNYSYKRGYVTVTVYYNNHCSKAMHIAGDKQTSHGTIEQFACFTAPAHKKSNHVFRVNGTDFSDVNLVKHC</sequence>
<evidence type="ECO:0000256" key="1">
    <source>
        <dbReference type="SAM" id="SignalP"/>
    </source>
</evidence>
<dbReference type="EMBL" id="BAABHK010000021">
    <property type="protein sequence ID" value="GAA4637917.1"/>
    <property type="molecule type" value="Genomic_DNA"/>
</dbReference>
<name>A0ABP8UR77_9ACTN</name>